<proteinExistence type="predicted"/>
<protein>
    <submittedName>
        <fullName evidence="1">Pyruvate decarboxylase, putative</fullName>
    </submittedName>
</protein>
<gene>
    <name evidence="1" type="ordered locus">MTR_1g011530</name>
</gene>
<dbReference type="PaxDb" id="3880-AES58939"/>
<dbReference type="EMBL" id="CM001217">
    <property type="protein sequence ID" value="AES58939.1"/>
    <property type="molecule type" value="Genomic_DNA"/>
</dbReference>
<keyword evidence="1" id="KW-0670">Pyruvate</keyword>
<reference evidence="2" key="3">
    <citation type="submission" date="2015-04" db="UniProtKB">
        <authorList>
            <consortium name="EnsemblPlants"/>
        </authorList>
    </citation>
    <scope>IDENTIFICATION</scope>
    <source>
        <strain evidence="2">cv. Jemalong A17</strain>
    </source>
</reference>
<keyword evidence="3" id="KW-1185">Reference proteome</keyword>
<evidence type="ECO:0000313" key="2">
    <source>
        <dbReference type="EnsemblPlants" id="AES58939"/>
    </source>
</evidence>
<sequence length="102" mass="11432">MGKPDTVAKACEAFIELADKSAYPYSAMPSPDRIMIGNGPTFECALMRIFLAQRVTQNNITYENYFRIFIPEGLPLKYEPREPLSYEAQTLGMLQCLACVSA</sequence>
<reference evidence="1 3" key="2">
    <citation type="journal article" date="2014" name="BMC Genomics">
        <title>An improved genome release (version Mt4.0) for the model legume Medicago truncatula.</title>
        <authorList>
            <person name="Tang H."/>
            <person name="Krishnakumar V."/>
            <person name="Bidwell S."/>
            <person name="Rosen B."/>
            <person name="Chan A."/>
            <person name="Zhou S."/>
            <person name="Gentzbittel L."/>
            <person name="Childs K.L."/>
            <person name="Yandell M."/>
            <person name="Gundlach H."/>
            <person name="Mayer K.F."/>
            <person name="Schwartz D.C."/>
            <person name="Town C.D."/>
        </authorList>
    </citation>
    <scope>GENOME REANNOTATION</scope>
    <source>
        <strain evidence="2 3">cv. Jemalong A17</strain>
    </source>
</reference>
<evidence type="ECO:0000313" key="1">
    <source>
        <dbReference type="EMBL" id="AES58939.1"/>
    </source>
</evidence>
<dbReference type="STRING" id="3880.G7I6B4"/>
<dbReference type="HOGENOM" id="CLU_2281564_0_0_1"/>
<dbReference type="EnsemblPlants" id="AES58939">
    <property type="protein sequence ID" value="AES58939"/>
    <property type="gene ID" value="MTR_1g011530"/>
</dbReference>
<dbReference type="Proteomes" id="UP000002051">
    <property type="component" value="Unassembled WGS sequence"/>
</dbReference>
<evidence type="ECO:0000313" key="3">
    <source>
        <dbReference type="Proteomes" id="UP000002051"/>
    </source>
</evidence>
<organism evidence="1 3">
    <name type="scientific">Medicago truncatula</name>
    <name type="common">Barrel medic</name>
    <name type="synonym">Medicago tribuloides</name>
    <dbReference type="NCBI Taxonomy" id="3880"/>
    <lineage>
        <taxon>Eukaryota</taxon>
        <taxon>Viridiplantae</taxon>
        <taxon>Streptophyta</taxon>
        <taxon>Embryophyta</taxon>
        <taxon>Tracheophyta</taxon>
        <taxon>Spermatophyta</taxon>
        <taxon>Magnoliopsida</taxon>
        <taxon>eudicotyledons</taxon>
        <taxon>Gunneridae</taxon>
        <taxon>Pentapetalae</taxon>
        <taxon>rosids</taxon>
        <taxon>fabids</taxon>
        <taxon>Fabales</taxon>
        <taxon>Fabaceae</taxon>
        <taxon>Papilionoideae</taxon>
        <taxon>50 kb inversion clade</taxon>
        <taxon>NPAAA clade</taxon>
        <taxon>Hologalegina</taxon>
        <taxon>IRL clade</taxon>
        <taxon>Trifolieae</taxon>
        <taxon>Medicago</taxon>
    </lineage>
</organism>
<accession>G7I6B4</accession>
<dbReference type="AlphaFoldDB" id="G7I6B4"/>
<reference evidence="1 3" key="1">
    <citation type="journal article" date="2011" name="Nature">
        <title>The Medicago genome provides insight into the evolution of rhizobial symbioses.</title>
        <authorList>
            <person name="Young N.D."/>
            <person name="Debelle F."/>
            <person name="Oldroyd G.E."/>
            <person name="Geurts R."/>
            <person name="Cannon S.B."/>
            <person name="Udvardi M.K."/>
            <person name="Benedito V.A."/>
            <person name="Mayer K.F."/>
            <person name="Gouzy J."/>
            <person name="Schoof H."/>
            <person name="Van de Peer Y."/>
            <person name="Proost S."/>
            <person name="Cook D.R."/>
            <person name="Meyers B.C."/>
            <person name="Spannagl M."/>
            <person name="Cheung F."/>
            <person name="De Mita S."/>
            <person name="Krishnakumar V."/>
            <person name="Gundlach H."/>
            <person name="Zhou S."/>
            <person name="Mudge J."/>
            <person name="Bharti A.K."/>
            <person name="Murray J.D."/>
            <person name="Naoumkina M.A."/>
            <person name="Rosen B."/>
            <person name="Silverstein K.A."/>
            <person name="Tang H."/>
            <person name="Rombauts S."/>
            <person name="Zhao P.X."/>
            <person name="Zhou P."/>
            <person name="Barbe V."/>
            <person name="Bardou P."/>
            <person name="Bechner M."/>
            <person name="Bellec A."/>
            <person name="Berger A."/>
            <person name="Berges H."/>
            <person name="Bidwell S."/>
            <person name="Bisseling T."/>
            <person name="Choisne N."/>
            <person name="Couloux A."/>
            <person name="Denny R."/>
            <person name="Deshpande S."/>
            <person name="Dai X."/>
            <person name="Doyle J.J."/>
            <person name="Dudez A.M."/>
            <person name="Farmer A.D."/>
            <person name="Fouteau S."/>
            <person name="Franken C."/>
            <person name="Gibelin C."/>
            <person name="Gish J."/>
            <person name="Goldstein S."/>
            <person name="Gonzalez A.J."/>
            <person name="Green P.J."/>
            <person name="Hallab A."/>
            <person name="Hartog M."/>
            <person name="Hua A."/>
            <person name="Humphray S.J."/>
            <person name="Jeong D.H."/>
            <person name="Jing Y."/>
            <person name="Jocker A."/>
            <person name="Kenton S.M."/>
            <person name="Kim D.J."/>
            <person name="Klee K."/>
            <person name="Lai H."/>
            <person name="Lang C."/>
            <person name="Lin S."/>
            <person name="Macmil S.L."/>
            <person name="Magdelenat G."/>
            <person name="Matthews L."/>
            <person name="McCorrison J."/>
            <person name="Monaghan E.L."/>
            <person name="Mun J.H."/>
            <person name="Najar F.Z."/>
            <person name="Nicholson C."/>
            <person name="Noirot C."/>
            <person name="O'Bleness M."/>
            <person name="Paule C.R."/>
            <person name="Poulain J."/>
            <person name="Prion F."/>
            <person name="Qin B."/>
            <person name="Qu C."/>
            <person name="Retzel E.F."/>
            <person name="Riddle C."/>
            <person name="Sallet E."/>
            <person name="Samain S."/>
            <person name="Samson N."/>
            <person name="Sanders I."/>
            <person name="Saurat O."/>
            <person name="Scarpelli C."/>
            <person name="Schiex T."/>
            <person name="Segurens B."/>
            <person name="Severin A.J."/>
            <person name="Sherrier D.J."/>
            <person name="Shi R."/>
            <person name="Sims S."/>
            <person name="Singer S.R."/>
            <person name="Sinharoy S."/>
            <person name="Sterck L."/>
            <person name="Viollet A."/>
            <person name="Wang B.B."/>
            <person name="Wang K."/>
            <person name="Wang M."/>
            <person name="Wang X."/>
            <person name="Warfsmann J."/>
            <person name="Weissenbach J."/>
            <person name="White D.D."/>
            <person name="White J.D."/>
            <person name="Wiley G.B."/>
            <person name="Wincker P."/>
            <person name="Xing Y."/>
            <person name="Yang L."/>
            <person name="Yao Z."/>
            <person name="Ying F."/>
            <person name="Zhai J."/>
            <person name="Zhou L."/>
            <person name="Zuber A."/>
            <person name="Denarie J."/>
            <person name="Dixon R.A."/>
            <person name="May G.D."/>
            <person name="Schwartz D.C."/>
            <person name="Rogers J."/>
            <person name="Quetier F."/>
            <person name="Town C.D."/>
            <person name="Roe B.A."/>
        </authorList>
    </citation>
    <scope>NUCLEOTIDE SEQUENCE [LARGE SCALE GENOMIC DNA]</scope>
    <source>
        <strain evidence="1">A17</strain>
        <strain evidence="2 3">cv. Jemalong A17</strain>
    </source>
</reference>
<dbReference type="eggNOG" id="KOG1184">
    <property type="taxonomic scope" value="Eukaryota"/>
</dbReference>
<name>G7I6B4_MEDTR</name>